<dbReference type="SUPFAM" id="SSF53720">
    <property type="entry name" value="ALDH-like"/>
    <property type="match status" value="1"/>
</dbReference>
<organism evidence="1 2">
    <name type="scientific">Aliikangiella maris</name>
    <dbReference type="NCBI Taxonomy" id="3162458"/>
    <lineage>
        <taxon>Bacteria</taxon>
        <taxon>Pseudomonadati</taxon>
        <taxon>Pseudomonadota</taxon>
        <taxon>Gammaproteobacteria</taxon>
        <taxon>Oceanospirillales</taxon>
        <taxon>Pleioneaceae</taxon>
        <taxon>Aliikangiella</taxon>
    </lineage>
</organism>
<dbReference type="EMBL" id="JBEVCJ010000003">
    <property type="protein sequence ID" value="MET1254377.1"/>
    <property type="molecule type" value="Genomic_DNA"/>
</dbReference>
<dbReference type="InterPro" id="IPR016161">
    <property type="entry name" value="Ald_DH/histidinol_DH"/>
</dbReference>
<dbReference type="EC" id="1.2.1.41" evidence="1"/>
<dbReference type="InterPro" id="IPR020593">
    <property type="entry name" value="G-glutamylP_reductase_CS"/>
</dbReference>
<dbReference type="HAMAP" id="MF_00412">
    <property type="entry name" value="ProA"/>
    <property type="match status" value="1"/>
</dbReference>
<protein>
    <submittedName>
        <fullName evidence="1">Glutamate-5-semialdehyde dehydrogenase</fullName>
        <ecNumber evidence="1">1.2.1.41</ecNumber>
    </submittedName>
</protein>
<dbReference type="Gene3D" id="3.40.309.10">
    <property type="entry name" value="Aldehyde Dehydrogenase, Chain A, domain 2"/>
    <property type="match status" value="1"/>
</dbReference>
<dbReference type="InterPro" id="IPR016163">
    <property type="entry name" value="Ald_DH_C"/>
</dbReference>
<keyword evidence="1" id="KW-0560">Oxidoreductase</keyword>
<name>A0ABV2BS26_9GAMM</name>
<dbReference type="GO" id="GO:0004350">
    <property type="term" value="F:glutamate-5-semialdehyde dehydrogenase activity"/>
    <property type="evidence" value="ECO:0007669"/>
    <property type="project" value="UniProtKB-EC"/>
</dbReference>
<evidence type="ECO:0000313" key="2">
    <source>
        <dbReference type="Proteomes" id="UP001548189"/>
    </source>
</evidence>
<dbReference type="Proteomes" id="UP001548189">
    <property type="component" value="Unassembled WGS sequence"/>
</dbReference>
<dbReference type="InterPro" id="IPR015590">
    <property type="entry name" value="Aldehyde_DH_dom"/>
</dbReference>
<comment type="caution">
    <text evidence="1">The sequence shown here is derived from an EMBL/GenBank/DDBJ whole genome shotgun (WGS) entry which is preliminary data.</text>
</comment>
<proteinExistence type="inferred from homology"/>
<dbReference type="Pfam" id="PF00171">
    <property type="entry name" value="Aldedh"/>
    <property type="match status" value="2"/>
</dbReference>
<dbReference type="CDD" id="cd07079">
    <property type="entry name" value="ALDH_F18-19_ProA-GPR"/>
    <property type="match status" value="1"/>
</dbReference>
<accession>A0ABV2BS26</accession>
<dbReference type="Gene3D" id="3.40.605.10">
    <property type="entry name" value="Aldehyde Dehydrogenase, Chain A, domain 1"/>
    <property type="match status" value="1"/>
</dbReference>
<dbReference type="PROSITE" id="PS01223">
    <property type="entry name" value="PROA"/>
    <property type="match status" value="1"/>
</dbReference>
<dbReference type="PANTHER" id="PTHR11063">
    <property type="entry name" value="GLUTAMATE SEMIALDEHYDE DEHYDROGENASE"/>
    <property type="match status" value="1"/>
</dbReference>
<keyword evidence="2" id="KW-1185">Reference proteome</keyword>
<evidence type="ECO:0000313" key="1">
    <source>
        <dbReference type="EMBL" id="MET1254377.1"/>
    </source>
</evidence>
<dbReference type="InterPro" id="IPR016162">
    <property type="entry name" value="Ald_DH_N"/>
</dbReference>
<reference evidence="1 2" key="1">
    <citation type="submission" date="2024-06" db="EMBL/GenBank/DDBJ databases">
        <authorList>
            <person name="Li F."/>
        </authorList>
    </citation>
    <scope>NUCLEOTIDE SEQUENCE [LARGE SCALE GENOMIC DNA]</scope>
    <source>
        <strain evidence="1 2">GXAS 311</strain>
    </source>
</reference>
<dbReference type="InterPro" id="IPR000965">
    <property type="entry name" value="GPR_dom"/>
</dbReference>
<sequence>MNTQDLTAIKQQCEQTRKAAKAIALANPTQKNAILFSMVKALIENKATILAANERDVEQAEKDGLSAAMIDRLTINLTGIEQMQKALAEVAELPDPLSEVLPMTKRPNGIKVRKKRIPLGVILMIYESRPNVTVEAAALALKSGNGIILRGGKEAFHSNQAIATCWQKALTDNGFHPAGITVLASTDRQLMNELLKLDELIDVVIPRGGEGLIRHVVANSHIPVIKHYKGVCHLYVDESADLPLALDLLINGKTQRPGVCNALEGLIVHQHIASAFLPEAASALQAKGVKLYGCSKTRQLLPEIEAADGDLFAKEFLALEISIVTVDSFDEAVEFIDQYGSGHTEVIATQSQDNAERFINEVDASVVMVNASSRFSDGGELGLGAEIGISTSKIHAYGPMGLESLTSQKFVVEGEGQIR</sequence>
<dbReference type="NCBIfam" id="TIGR00407">
    <property type="entry name" value="proA"/>
    <property type="match status" value="1"/>
</dbReference>
<gene>
    <name evidence="1" type="ORF">ABVT43_04490</name>
</gene>
<dbReference type="PANTHER" id="PTHR11063:SF8">
    <property type="entry name" value="DELTA-1-PYRROLINE-5-CARBOXYLATE SYNTHASE"/>
    <property type="match status" value="1"/>
</dbReference>
<dbReference type="PIRSF" id="PIRSF000151">
    <property type="entry name" value="GPR"/>
    <property type="match status" value="1"/>
</dbReference>
<dbReference type="InterPro" id="IPR012134">
    <property type="entry name" value="Glu-5-SA_DH"/>
</dbReference>
<dbReference type="NCBIfam" id="NF001221">
    <property type="entry name" value="PRK00197.1"/>
    <property type="match status" value="1"/>
</dbReference>